<evidence type="ECO:0000313" key="8">
    <source>
        <dbReference type="Proteomes" id="UP000007488"/>
    </source>
</evidence>
<dbReference type="Gene3D" id="1.20.1440.230">
    <property type="entry name" value="NADH-ubiquinone oxidoreductase 51kDa subunit, iron-sulphur binding domain"/>
    <property type="match status" value="1"/>
</dbReference>
<keyword evidence="3" id="KW-0479">Metal-binding</keyword>
<dbReference type="Gene3D" id="6.10.250.1450">
    <property type="match status" value="1"/>
</dbReference>
<protein>
    <submittedName>
        <fullName evidence="7">NADH dehydrogenase subunit F</fullName>
        <ecNumber evidence="7">1.6.5.3</ecNumber>
    </submittedName>
</protein>
<dbReference type="FunFam" id="3.40.50.11540:FF:000001">
    <property type="entry name" value="NADH dehydrogenase [ubiquinone] flavoprotein 1, mitochondrial"/>
    <property type="match status" value="1"/>
</dbReference>
<comment type="similarity">
    <text evidence="1">Belongs to the complex I 51 kDa subunit family.</text>
</comment>
<dbReference type="GO" id="GO:0051539">
    <property type="term" value="F:4 iron, 4 sulfur cluster binding"/>
    <property type="evidence" value="ECO:0007669"/>
    <property type="project" value="UniProtKB-KW"/>
</dbReference>
<dbReference type="EMBL" id="CP002547">
    <property type="protein sequence ID" value="ADY57184.1"/>
    <property type="molecule type" value="Genomic_DNA"/>
</dbReference>
<evidence type="ECO:0000313" key="7">
    <source>
        <dbReference type="EMBL" id="ADY57184.1"/>
    </source>
</evidence>
<keyword evidence="4" id="KW-0408">Iron</keyword>
<dbReference type="InterPro" id="IPR011538">
    <property type="entry name" value="Nuo51_FMN-bd"/>
</dbReference>
<dbReference type="eggNOG" id="COG1894">
    <property type="taxonomic scope" value="Bacteria"/>
</dbReference>
<dbReference type="InterPro" id="IPR037207">
    <property type="entry name" value="Nuop51_4Fe4S-bd_sf"/>
</dbReference>
<evidence type="ECO:0000259" key="6">
    <source>
        <dbReference type="SMART" id="SM00928"/>
    </source>
</evidence>
<dbReference type="Pfam" id="PF10589">
    <property type="entry name" value="NADH_4Fe-4S"/>
    <property type="match status" value="1"/>
</dbReference>
<dbReference type="SUPFAM" id="SSF142984">
    <property type="entry name" value="Nqo1 middle domain-like"/>
    <property type="match status" value="1"/>
</dbReference>
<dbReference type="Pfam" id="PF10531">
    <property type="entry name" value="SLBB"/>
    <property type="match status" value="1"/>
</dbReference>
<accession>F0SZ66</accession>
<dbReference type="EC" id="1.6.5.3" evidence="7"/>
<dbReference type="InterPro" id="IPR019575">
    <property type="entry name" value="Nuop51_4Fe4S-bd"/>
</dbReference>
<organism evidence="7 8">
    <name type="scientific">Syntrophobotulus glycolicus (strain DSM 8271 / FlGlyR)</name>
    <dbReference type="NCBI Taxonomy" id="645991"/>
    <lineage>
        <taxon>Bacteria</taxon>
        <taxon>Bacillati</taxon>
        <taxon>Bacillota</taxon>
        <taxon>Clostridia</taxon>
        <taxon>Eubacteriales</taxon>
        <taxon>Desulfitobacteriaceae</taxon>
        <taxon>Syntrophobotulus</taxon>
    </lineage>
</organism>
<dbReference type="PANTHER" id="PTHR43578:SF3">
    <property type="entry name" value="NADH-QUINONE OXIDOREDUCTASE SUBUNIT F"/>
    <property type="match status" value="1"/>
</dbReference>
<dbReference type="PROSITE" id="PS00645">
    <property type="entry name" value="COMPLEX1_51K_2"/>
    <property type="match status" value="1"/>
</dbReference>
<dbReference type="GO" id="GO:0046872">
    <property type="term" value="F:metal ion binding"/>
    <property type="evidence" value="ECO:0007669"/>
    <property type="project" value="UniProtKB-KW"/>
</dbReference>
<dbReference type="FunFam" id="1.20.1440.230:FF:000001">
    <property type="entry name" value="Mitochondrial NADH dehydrogenase flavoprotein 1"/>
    <property type="match status" value="1"/>
</dbReference>
<dbReference type="KEGG" id="sgy:Sgly_2915"/>
<reference evidence="7 8" key="1">
    <citation type="journal article" date="2011" name="Stand. Genomic Sci.">
        <title>Complete genome sequence of Syntrophobotulus glycolicus type strain (FlGlyR).</title>
        <authorList>
            <person name="Han C."/>
            <person name="Mwirichia R."/>
            <person name="Chertkov O."/>
            <person name="Held B."/>
            <person name="Lapidus A."/>
            <person name="Nolan M."/>
            <person name="Lucas S."/>
            <person name="Hammon N."/>
            <person name="Deshpande S."/>
            <person name="Cheng J.F."/>
            <person name="Tapia R."/>
            <person name="Goodwin L."/>
            <person name="Pitluck S."/>
            <person name="Huntemann M."/>
            <person name="Liolios K."/>
            <person name="Ivanova N."/>
            <person name="Pagani I."/>
            <person name="Mavromatis K."/>
            <person name="Ovchinikova G."/>
            <person name="Pati A."/>
            <person name="Chen A."/>
            <person name="Palaniappan K."/>
            <person name="Land M."/>
            <person name="Hauser L."/>
            <person name="Brambilla E.M."/>
            <person name="Rohde M."/>
            <person name="Spring S."/>
            <person name="Sikorski J."/>
            <person name="Goker M."/>
            <person name="Woyke T."/>
            <person name="Bristow J."/>
            <person name="Eisen J.A."/>
            <person name="Markowitz V."/>
            <person name="Hugenholtz P."/>
            <person name="Kyrpides N.C."/>
            <person name="Klenk H.P."/>
            <person name="Detter J.C."/>
        </authorList>
    </citation>
    <scope>NUCLEOTIDE SEQUENCE [LARGE SCALE GENOMIC DNA]</scope>
    <source>
        <strain evidence="8">DSM 8271 / FlGlyR</strain>
    </source>
</reference>
<gene>
    <name evidence="7" type="ordered locus">Sgly_2915</name>
</gene>
<dbReference type="SMART" id="SM00928">
    <property type="entry name" value="NADH_4Fe-4S"/>
    <property type="match status" value="1"/>
</dbReference>
<dbReference type="GO" id="GO:0008137">
    <property type="term" value="F:NADH dehydrogenase (ubiquinone) activity"/>
    <property type="evidence" value="ECO:0007669"/>
    <property type="project" value="InterPro"/>
</dbReference>
<evidence type="ECO:0000256" key="2">
    <source>
        <dbReference type="ARBA" id="ARBA00022485"/>
    </source>
</evidence>
<keyword evidence="8" id="KW-1185">Reference proteome</keyword>
<dbReference type="RefSeq" id="WP_013626004.1">
    <property type="nucleotide sequence ID" value="NC_015172.1"/>
</dbReference>
<sequence length="427" mass="46231">MENVKILSSRFGKIKPDSVEEYVANGGYEGLKKAITQQHLDTIEEIKKANLFGRGGAAYPTGIKWEQAYAIPGTKYIVCNADEGEPGTIKDREIMSRDPLMLIEGMTIGAYLFGSSEGFIYCRGEYGKIQKLLRSAIANAKAAGYLGDNILGTGLNFDIKVVSGAGAYVCGENTALAESIEGKTGRPRRKPPYLKNAGLNLKPTVLNNVETYACIPYIVKEGGEKFLSYGTEFSGGTKLMCLIGDVKNRGVYEVPFGTTVRELIDNCGGGMADGKKLKFVHLGGSSGSCFPESMLDTKICYNDLRKAGISLGSGVVLVVSEDQSVVEYLKAVMEFFEEESCGKCTPCREGNQRMVEILEKLTEGKGTAEDIKRLKHLAQIMRDTSFCGLGQSAPVPALTLIKHFEDEFKAYAKGKCSDANCCCKGGK</sequence>
<dbReference type="HOGENOM" id="CLU_014881_0_1_9"/>
<dbReference type="SUPFAM" id="SSF142019">
    <property type="entry name" value="Nqo1 FMN-binding domain-like"/>
    <property type="match status" value="1"/>
</dbReference>
<feature type="domain" description="NADH-ubiquinone oxidoreductase 51kDa subunit iron-sulphur binding" evidence="6">
    <location>
        <begin position="326"/>
        <end position="371"/>
    </location>
</feature>
<name>F0SZ66_SYNGF</name>
<dbReference type="Gene3D" id="3.10.20.600">
    <property type="match status" value="1"/>
</dbReference>
<dbReference type="GO" id="GO:0010181">
    <property type="term" value="F:FMN binding"/>
    <property type="evidence" value="ECO:0007669"/>
    <property type="project" value="InterPro"/>
</dbReference>
<dbReference type="Gene3D" id="3.40.50.11540">
    <property type="entry name" value="NADH-ubiquinone oxidoreductase 51kDa subunit"/>
    <property type="match status" value="1"/>
</dbReference>
<dbReference type="InterPro" id="IPR037225">
    <property type="entry name" value="Nuo51_FMN-bd_sf"/>
</dbReference>
<keyword evidence="7" id="KW-0560">Oxidoreductase</keyword>
<evidence type="ECO:0000256" key="4">
    <source>
        <dbReference type="ARBA" id="ARBA00023004"/>
    </source>
</evidence>
<evidence type="ECO:0000256" key="5">
    <source>
        <dbReference type="ARBA" id="ARBA00023014"/>
    </source>
</evidence>
<keyword evidence="2" id="KW-0004">4Fe-4S</keyword>
<dbReference type="InterPro" id="IPR001949">
    <property type="entry name" value="NADH-UbQ_OxRdtase_51kDa_CS"/>
</dbReference>
<dbReference type="GO" id="GO:0016491">
    <property type="term" value="F:oxidoreductase activity"/>
    <property type="evidence" value="ECO:0007669"/>
    <property type="project" value="UniProtKB-KW"/>
</dbReference>
<dbReference type="Proteomes" id="UP000007488">
    <property type="component" value="Chromosome"/>
</dbReference>
<dbReference type="InterPro" id="IPR019554">
    <property type="entry name" value="Soluble_ligand-bd"/>
</dbReference>
<keyword evidence="5" id="KW-0411">Iron-sulfur</keyword>
<dbReference type="OrthoDB" id="9761899at2"/>
<dbReference type="SUPFAM" id="SSF140490">
    <property type="entry name" value="Nqo1C-terminal domain-like"/>
    <property type="match status" value="1"/>
</dbReference>
<dbReference type="AlphaFoldDB" id="F0SZ66"/>
<dbReference type="Pfam" id="PF01512">
    <property type="entry name" value="Complex1_51K"/>
    <property type="match status" value="1"/>
</dbReference>
<dbReference type="STRING" id="645991.Sgly_2915"/>
<evidence type="ECO:0000256" key="1">
    <source>
        <dbReference type="ARBA" id="ARBA00007523"/>
    </source>
</evidence>
<reference evidence="8" key="2">
    <citation type="submission" date="2011-02" db="EMBL/GenBank/DDBJ databases">
        <title>The complete genome of Syntrophobotulus glycolicus DSM 8271.</title>
        <authorList>
            <person name="Lucas S."/>
            <person name="Copeland A."/>
            <person name="Lapidus A."/>
            <person name="Bruce D."/>
            <person name="Goodwin L."/>
            <person name="Pitluck S."/>
            <person name="Kyrpides N."/>
            <person name="Mavromatis K."/>
            <person name="Pagani I."/>
            <person name="Ivanova N."/>
            <person name="Mikhailova N."/>
            <person name="Chertkov O."/>
            <person name="Held B."/>
            <person name="Detter J.C."/>
            <person name="Tapia R."/>
            <person name="Han C."/>
            <person name="Land M."/>
            <person name="Hauser L."/>
            <person name="Markowitz V."/>
            <person name="Cheng J.-F."/>
            <person name="Hugenholtz P."/>
            <person name="Woyke T."/>
            <person name="Wu D."/>
            <person name="Spring S."/>
            <person name="Schroeder M."/>
            <person name="Brambilla E."/>
            <person name="Klenk H.-P."/>
            <person name="Eisen J.A."/>
        </authorList>
    </citation>
    <scope>NUCLEOTIDE SEQUENCE [LARGE SCALE GENOMIC DNA]</scope>
    <source>
        <strain evidence="8">DSM 8271 / FlGlyR</strain>
    </source>
</reference>
<evidence type="ECO:0000256" key="3">
    <source>
        <dbReference type="ARBA" id="ARBA00022723"/>
    </source>
</evidence>
<proteinExistence type="inferred from homology"/>
<dbReference type="PANTHER" id="PTHR43578">
    <property type="entry name" value="NADH-QUINONE OXIDOREDUCTASE SUBUNIT F"/>
    <property type="match status" value="1"/>
</dbReference>